<feature type="transmembrane region" description="Helical" evidence="6">
    <location>
        <begin position="30"/>
        <end position="51"/>
    </location>
</feature>
<gene>
    <name evidence="7" type="ORF">BOTBODRAFT_30800</name>
</gene>
<evidence type="ECO:0000256" key="1">
    <source>
        <dbReference type="ARBA" id="ARBA00004370"/>
    </source>
</evidence>
<dbReference type="OrthoDB" id="2802411at2759"/>
<evidence type="ECO:0000256" key="5">
    <source>
        <dbReference type="ARBA" id="ARBA00023136"/>
    </source>
</evidence>
<dbReference type="InParanoid" id="A0A067MX59"/>
<dbReference type="GO" id="GO:0016020">
    <property type="term" value="C:membrane"/>
    <property type="evidence" value="ECO:0007669"/>
    <property type="project" value="UniProtKB-SubCell"/>
</dbReference>
<dbReference type="AlphaFoldDB" id="A0A067MX59"/>
<evidence type="ECO:0000313" key="7">
    <source>
        <dbReference type="EMBL" id="KDQ16467.1"/>
    </source>
</evidence>
<name>A0A067MX59_BOTB1</name>
<dbReference type="Proteomes" id="UP000027195">
    <property type="component" value="Unassembled WGS sequence"/>
</dbReference>
<dbReference type="Pfam" id="PF01679">
    <property type="entry name" value="Pmp3"/>
    <property type="match status" value="1"/>
</dbReference>
<dbReference type="FunCoup" id="A0A067MX59">
    <property type="interactions" value="137"/>
</dbReference>
<evidence type="ECO:0000256" key="2">
    <source>
        <dbReference type="ARBA" id="ARBA00009530"/>
    </source>
</evidence>
<accession>A0A067MX59</accession>
<keyword evidence="3 6" id="KW-0812">Transmembrane</keyword>
<comment type="subcellular location">
    <subcellularLocation>
        <location evidence="1">Membrane</location>
    </subcellularLocation>
</comment>
<evidence type="ECO:0000256" key="3">
    <source>
        <dbReference type="ARBA" id="ARBA00022692"/>
    </source>
</evidence>
<dbReference type="EMBL" id="KL198027">
    <property type="protein sequence ID" value="KDQ16467.1"/>
    <property type="molecule type" value="Genomic_DNA"/>
</dbReference>
<keyword evidence="8" id="KW-1185">Reference proteome</keyword>
<dbReference type="HOGENOM" id="CLU_107649_1_1_1"/>
<protein>
    <submittedName>
        <fullName evidence="7">Uncharacterized protein</fullName>
    </submittedName>
</protein>
<sequence length="96" mass="10187">MNTILLVIIAILFPPLAVFFLTGCGADLLINILLTILGFLPGHIHAFYLIWKSRQLARPIGGAYAAPGYGTNTTTTMPVAQPVAQPVGATYGKGVY</sequence>
<dbReference type="InterPro" id="IPR000612">
    <property type="entry name" value="PMP3"/>
</dbReference>
<proteinExistence type="inferred from homology"/>
<dbReference type="PANTHER" id="PTHR21659:SF40">
    <property type="entry name" value="PHOSPHATIDYLSERINE DECARBOXYLASE"/>
    <property type="match status" value="1"/>
</dbReference>
<keyword evidence="4 6" id="KW-1133">Transmembrane helix</keyword>
<organism evidence="7 8">
    <name type="scientific">Botryobasidium botryosum (strain FD-172 SS1)</name>
    <dbReference type="NCBI Taxonomy" id="930990"/>
    <lineage>
        <taxon>Eukaryota</taxon>
        <taxon>Fungi</taxon>
        <taxon>Dikarya</taxon>
        <taxon>Basidiomycota</taxon>
        <taxon>Agaricomycotina</taxon>
        <taxon>Agaricomycetes</taxon>
        <taxon>Cantharellales</taxon>
        <taxon>Botryobasidiaceae</taxon>
        <taxon>Botryobasidium</taxon>
    </lineage>
</organism>
<dbReference type="PROSITE" id="PS01309">
    <property type="entry name" value="UPF0057"/>
    <property type="match status" value="1"/>
</dbReference>
<comment type="similarity">
    <text evidence="2">Belongs to the UPF0057 (PMP3) family.</text>
</comment>
<evidence type="ECO:0000256" key="4">
    <source>
        <dbReference type="ARBA" id="ARBA00022989"/>
    </source>
</evidence>
<reference evidence="8" key="1">
    <citation type="journal article" date="2014" name="Proc. Natl. Acad. Sci. U.S.A.">
        <title>Extensive sampling of basidiomycete genomes demonstrates inadequacy of the white-rot/brown-rot paradigm for wood decay fungi.</title>
        <authorList>
            <person name="Riley R."/>
            <person name="Salamov A.A."/>
            <person name="Brown D.W."/>
            <person name="Nagy L.G."/>
            <person name="Floudas D."/>
            <person name="Held B.W."/>
            <person name="Levasseur A."/>
            <person name="Lombard V."/>
            <person name="Morin E."/>
            <person name="Otillar R."/>
            <person name="Lindquist E.A."/>
            <person name="Sun H."/>
            <person name="LaButti K.M."/>
            <person name="Schmutz J."/>
            <person name="Jabbour D."/>
            <person name="Luo H."/>
            <person name="Baker S.E."/>
            <person name="Pisabarro A.G."/>
            <person name="Walton J.D."/>
            <person name="Blanchette R.A."/>
            <person name="Henrissat B."/>
            <person name="Martin F."/>
            <person name="Cullen D."/>
            <person name="Hibbett D.S."/>
            <person name="Grigoriev I.V."/>
        </authorList>
    </citation>
    <scope>NUCLEOTIDE SEQUENCE [LARGE SCALE GENOMIC DNA]</scope>
    <source>
        <strain evidence="8">FD-172 SS1</strain>
    </source>
</reference>
<dbReference type="PANTHER" id="PTHR21659">
    <property type="entry name" value="HYDROPHOBIC PROTEIN RCI2 LOW TEMPERATURE AND SALT RESPONSIVE PROTEIN LTI6 -RELATED"/>
    <property type="match status" value="1"/>
</dbReference>
<evidence type="ECO:0000313" key="8">
    <source>
        <dbReference type="Proteomes" id="UP000027195"/>
    </source>
</evidence>
<evidence type="ECO:0000256" key="6">
    <source>
        <dbReference type="SAM" id="Phobius"/>
    </source>
</evidence>
<keyword evidence="5 6" id="KW-0472">Membrane</keyword>